<organism evidence="1 2">
    <name type="scientific">Burkholderia thailandensis</name>
    <dbReference type="NCBI Taxonomy" id="57975"/>
    <lineage>
        <taxon>Bacteria</taxon>
        <taxon>Pseudomonadati</taxon>
        <taxon>Pseudomonadota</taxon>
        <taxon>Betaproteobacteria</taxon>
        <taxon>Burkholderiales</taxon>
        <taxon>Burkholderiaceae</taxon>
        <taxon>Burkholderia</taxon>
        <taxon>pseudomallei group</taxon>
    </lineage>
</organism>
<dbReference type="EMBL" id="QXCT01000001">
    <property type="protein sequence ID" value="MDW9251672.1"/>
    <property type="molecule type" value="Genomic_DNA"/>
</dbReference>
<dbReference type="Proteomes" id="UP001272137">
    <property type="component" value="Unassembled WGS sequence"/>
</dbReference>
<reference evidence="1" key="1">
    <citation type="submission" date="2018-08" db="EMBL/GenBank/DDBJ databases">
        <title>Identification of Burkholderia cepacia strains that express a Burkholderia pseudomallei-like capsular polysaccharide.</title>
        <authorList>
            <person name="Burtnick M.N."/>
            <person name="Vongsouvath M."/>
            <person name="Newton P."/>
            <person name="Wuthiekanun V."/>
            <person name="Limmathurotsakul D."/>
            <person name="Brett P.J."/>
            <person name="Chantratita N."/>
            <person name="Dance D.A."/>
        </authorList>
    </citation>
    <scope>NUCLEOTIDE SEQUENCE</scope>
    <source>
        <strain evidence="1">SBXCC001</strain>
    </source>
</reference>
<comment type="caution">
    <text evidence="1">The sequence shown here is derived from an EMBL/GenBank/DDBJ whole genome shotgun (WGS) entry which is preliminary data.</text>
</comment>
<name>A0AAW9CS71_BURTH</name>
<protein>
    <submittedName>
        <fullName evidence="1">Uncharacterized protein</fullName>
    </submittedName>
</protein>
<gene>
    <name evidence="1" type="ORF">C7S16_5570</name>
</gene>
<dbReference type="AlphaFoldDB" id="A0AAW9CS71"/>
<evidence type="ECO:0000313" key="1">
    <source>
        <dbReference type="EMBL" id="MDW9251672.1"/>
    </source>
</evidence>
<sequence>MRRTPGVRIVLGGAAIHARCFVRRASCGVRRAASGVRRPASGAQ</sequence>
<evidence type="ECO:0000313" key="2">
    <source>
        <dbReference type="Proteomes" id="UP001272137"/>
    </source>
</evidence>
<proteinExistence type="predicted"/>
<accession>A0AAW9CS71</accession>